<dbReference type="Proteomes" id="UP000031036">
    <property type="component" value="Unassembled WGS sequence"/>
</dbReference>
<sequence>MQIHQTLRQHCFDVTQSTVSEATKCDRSKASCCAGFVTFQRSIHWTEAYILRQHEYDIRRAGRSKRNIRHSQRWRRLSAYGEWRTEIIRCKYSLDRIQLSCSLNY</sequence>
<accession>A0A0B2V2B8</accession>
<dbReference type="AlphaFoldDB" id="A0A0B2V2B8"/>
<reference evidence="1 2" key="1">
    <citation type="submission" date="2014-11" db="EMBL/GenBank/DDBJ databases">
        <title>Genetic blueprint of the zoonotic pathogen Toxocara canis.</title>
        <authorList>
            <person name="Zhu X.-Q."/>
            <person name="Korhonen P.K."/>
            <person name="Cai H."/>
            <person name="Young N.D."/>
            <person name="Nejsum P."/>
            <person name="von Samson-Himmelstjerna G."/>
            <person name="Boag P.R."/>
            <person name="Tan P."/>
            <person name="Li Q."/>
            <person name="Min J."/>
            <person name="Yang Y."/>
            <person name="Wang X."/>
            <person name="Fang X."/>
            <person name="Hall R.S."/>
            <person name="Hofmann A."/>
            <person name="Sternberg P.W."/>
            <person name="Jex A.R."/>
            <person name="Gasser R.B."/>
        </authorList>
    </citation>
    <scope>NUCLEOTIDE SEQUENCE [LARGE SCALE GENOMIC DNA]</scope>
    <source>
        <strain evidence="1">PN_DK_2014</strain>
    </source>
</reference>
<proteinExistence type="predicted"/>
<evidence type="ECO:0000313" key="2">
    <source>
        <dbReference type="Proteomes" id="UP000031036"/>
    </source>
</evidence>
<dbReference type="EMBL" id="JPKZ01002646">
    <property type="protein sequence ID" value="KHN75629.1"/>
    <property type="molecule type" value="Genomic_DNA"/>
</dbReference>
<protein>
    <submittedName>
        <fullName evidence="1">Uncharacterized protein</fullName>
    </submittedName>
</protein>
<gene>
    <name evidence="1" type="ORF">Tcan_10183</name>
</gene>
<keyword evidence="2" id="KW-1185">Reference proteome</keyword>
<evidence type="ECO:0000313" key="1">
    <source>
        <dbReference type="EMBL" id="KHN75629.1"/>
    </source>
</evidence>
<comment type="caution">
    <text evidence="1">The sequence shown here is derived from an EMBL/GenBank/DDBJ whole genome shotgun (WGS) entry which is preliminary data.</text>
</comment>
<organism evidence="1 2">
    <name type="scientific">Toxocara canis</name>
    <name type="common">Canine roundworm</name>
    <dbReference type="NCBI Taxonomy" id="6265"/>
    <lineage>
        <taxon>Eukaryota</taxon>
        <taxon>Metazoa</taxon>
        <taxon>Ecdysozoa</taxon>
        <taxon>Nematoda</taxon>
        <taxon>Chromadorea</taxon>
        <taxon>Rhabditida</taxon>
        <taxon>Spirurina</taxon>
        <taxon>Ascaridomorpha</taxon>
        <taxon>Ascaridoidea</taxon>
        <taxon>Toxocaridae</taxon>
        <taxon>Toxocara</taxon>
    </lineage>
</organism>
<name>A0A0B2V2B8_TOXCA</name>